<sequence>MAPRRNQHRACRGPKVYSHNVLNSSGGEPATTSAAFDAAATVVKPQLQPRPQQLLPSFSVGSSSLFGMALPIVAALPMVSPRLVTSESQSEPSTSSATAAQWISTVAKVVTAATAVAS</sequence>
<keyword evidence="3" id="KW-1185">Reference proteome</keyword>
<evidence type="ECO:0000256" key="1">
    <source>
        <dbReference type="SAM" id="MobiDB-lite"/>
    </source>
</evidence>
<dbReference type="VEuPathDB" id="FungiDB:F503_08723"/>
<name>S3BPA5_OPHP1</name>
<evidence type="ECO:0000313" key="2">
    <source>
        <dbReference type="EMBL" id="EPE03109.1"/>
    </source>
</evidence>
<dbReference type="AlphaFoldDB" id="S3BPA5"/>
<proteinExistence type="predicted"/>
<protein>
    <submittedName>
        <fullName evidence="2">Uncharacterized protein</fullName>
    </submittedName>
</protein>
<organism evidence="2 3">
    <name type="scientific">Ophiostoma piceae (strain UAMH 11346)</name>
    <name type="common">Sap stain fungus</name>
    <dbReference type="NCBI Taxonomy" id="1262450"/>
    <lineage>
        <taxon>Eukaryota</taxon>
        <taxon>Fungi</taxon>
        <taxon>Dikarya</taxon>
        <taxon>Ascomycota</taxon>
        <taxon>Pezizomycotina</taxon>
        <taxon>Sordariomycetes</taxon>
        <taxon>Sordariomycetidae</taxon>
        <taxon>Ophiostomatales</taxon>
        <taxon>Ophiostomataceae</taxon>
        <taxon>Ophiostoma</taxon>
    </lineage>
</organism>
<dbReference type="HOGENOM" id="CLU_2073843_0_0_1"/>
<feature type="compositionally biased region" description="Basic residues" evidence="1">
    <location>
        <begin position="1"/>
        <end position="12"/>
    </location>
</feature>
<evidence type="ECO:0000313" key="3">
    <source>
        <dbReference type="Proteomes" id="UP000016923"/>
    </source>
</evidence>
<feature type="region of interest" description="Disordered" evidence="1">
    <location>
        <begin position="1"/>
        <end position="29"/>
    </location>
</feature>
<dbReference type="EMBL" id="KE148171">
    <property type="protein sequence ID" value="EPE03109.1"/>
    <property type="molecule type" value="Genomic_DNA"/>
</dbReference>
<gene>
    <name evidence="2" type="ORF">F503_08723</name>
</gene>
<reference evidence="2 3" key="1">
    <citation type="journal article" date="2013" name="BMC Genomics">
        <title>The genome and transcriptome of the pine saprophyte Ophiostoma piceae, and a comparison with the bark beetle-associated pine pathogen Grosmannia clavigera.</title>
        <authorList>
            <person name="Haridas S."/>
            <person name="Wang Y."/>
            <person name="Lim L."/>
            <person name="Massoumi Alamouti S."/>
            <person name="Jackman S."/>
            <person name="Docking R."/>
            <person name="Robertson G."/>
            <person name="Birol I."/>
            <person name="Bohlmann J."/>
            <person name="Breuil C."/>
        </authorList>
    </citation>
    <scope>NUCLEOTIDE SEQUENCE [LARGE SCALE GENOMIC DNA]</scope>
    <source>
        <strain evidence="2 3">UAMH 11346</strain>
    </source>
</reference>
<dbReference type="Proteomes" id="UP000016923">
    <property type="component" value="Unassembled WGS sequence"/>
</dbReference>
<accession>S3BPA5</accession>